<keyword evidence="4" id="KW-1185">Reference proteome</keyword>
<evidence type="ECO:0000313" key="4">
    <source>
        <dbReference type="Proteomes" id="UP001055219"/>
    </source>
</evidence>
<organism evidence="3 4">
    <name type="scientific">Emericellopsis cladophorae</name>
    <dbReference type="NCBI Taxonomy" id="2686198"/>
    <lineage>
        <taxon>Eukaryota</taxon>
        <taxon>Fungi</taxon>
        <taxon>Dikarya</taxon>
        <taxon>Ascomycota</taxon>
        <taxon>Pezizomycotina</taxon>
        <taxon>Sordariomycetes</taxon>
        <taxon>Hypocreomycetidae</taxon>
        <taxon>Hypocreales</taxon>
        <taxon>Bionectriaceae</taxon>
        <taxon>Emericellopsis</taxon>
    </lineage>
</organism>
<accession>A0A9P9Y1Z7</accession>
<keyword evidence="2" id="KW-1133">Transmembrane helix</keyword>
<dbReference type="GeneID" id="75831557"/>
<dbReference type="InterPro" id="IPR021109">
    <property type="entry name" value="Peptidase_aspartic_dom_sf"/>
</dbReference>
<dbReference type="OrthoDB" id="4074350at2759"/>
<evidence type="ECO:0000313" key="3">
    <source>
        <dbReference type="EMBL" id="KAI6781861.1"/>
    </source>
</evidence>
<gene>
    <name evidence="3" type="ORF">J7T54_005071</name>
</gene>
<feature type="compositionally biased region" description="Low complexity" evidence="1">
    <location>
        <begin position="161"/>
        <end position="179"/>
    </location>
</feature>
<name>A0A9P9Y1Z7_9HYPO</name>
<feature type="region of interest" description="Disordered" evidence="1">
    <location>
        <begin position="161"/>
        <end position="189"/>
    </location>
</feature>
<comment type="caution">
    <text evidence="3">The sequence shown here is derived from an EMBL/GenBank/DDBJ whole genome shotgun (WGS) entry which is preliminary data.</text>
</comment>
<evidence type="ECO:0000256" key="1">
    <source>
        <dbReference type="SAM" id="MobiDB-lite"/>
    </source>
</evidence>
<keyword evidence="2" id="KW-0812">Transmembrane</keyword>
<dbReference type="SUPFAM" id="SSF50630">
    <property type="entry name" value="Acid proteases"/>
    <property type="match status" value="1"/>
</dbReference>
<evidence type="ECO:0000256" key="2">
    <source>
        <dbReference type="SAM" id="Phobius"/>
    </source>
</evidence>
<reference evidence="3" key="2">
    <citation type="submission" date="2022-07" db="EMBL/GenBank/DDBJ databases">
        <authorList>
            <person name="Goncalves M.F.M."/>
            <person name="Hilario S."/>
            <person name="Van De Peer Y."/>
            <person name="Esteves A.C."/>
            <person name="Alves A."/>
        </authorList>
    </citation>
    <scope>NUCLEOTIDE SEQUENCE</scope>
    <source>
        <strain evidence="3">MUM 19.33</strain>
    </source>
</reference>
<reference evidence="3" key="1">
    <citation type="journal article" date="2021" name="J Fungi (Basel)">
        <title>Genomic and Metabolomic Analyses of the Marine Fungus Emericellopsis cladophorae: Insights into Saltwater Adaptability Mechanisms and Its Biosynthetic Potential.</title>
        <authorList>
            <person name="Goncalves M.F.M."/>
            <person name="Hilario S."/>
            <person name="Van de Peer Y."/>
            <person name="Esteves A.C."/>
            <person name="Alves A."/>
        </authorList>
    </citation>
    <scope>NUCLEOTIDE SEQUENCE</scope>
    <source>
        <strain evidence="3">MUM 19.33</strain>
    </source>
</reference>
<dbReference type="Gene3D" id="2.40.70.10">
    <property type="entry name" value="Acid Proteases"/>
    <property type="match status" value="1"/>
</dbReference>
<dbReference type="EMBL" id="JAGIXG020000017">
    <property type="protein sequence ID" value="KAI6781861.1"/>
    <property type="molecule type" value="Genomic_DNA"/>
</dbReference>
<dbReference type="RefSeq" id="XP_051362717.1">
    <property type="nucleotide sequence ID" value="XM_051505805.1"/>
</dbReference>
<protein>
    <submittedName>
        <fullName evidence="3">Uncharacterized protein</fullName>
    </submittedName>
</protein>
<keyword evidence="2" id="KW-0472">Membrane</keyword>
<sequence length="219" mass="23746">MTLPKSTCENIAKHLPISYREDLGLYIWNIDEGRYRNIVRSASAPSFAFMGEDNTAGFTINVPFRYLNLTLEPPLTNGAVQYFLCSTGGDKNAVLGRAFLQDAFLGANRERGAFWLGQAPRPNIQSRSDHFTIDSDGTTIETSSNDWETSWDGFWEVLESAEPSPAPSSAPSASASASPSLPPSTDESMSMGTNIGIGVGTGAAVLLLFAGLLLWMRKR</sequence>
<dbReference type="AlphaFoldDB" id="A0A9P9Y1Z7"/>
<dbReference type="Proteomes" id="UP001055219">
    <property type="component" value="Unassembled WGS sequence"/>
</dbReference>
<feature type="transmembrane region" description="Helical" evidence="2">
    <location>
        <begin position="195"/>
        <end position="216"/>
    </location>
</feature>
<proteinExistence type="predicted"/>